<feature type="transmembrane region" description="Helical" evidence="7">
    <location>
        <begin position="282"/>
        <end position="300"/>
    </location>
</feature>
<evidence type="ECO:0000259" key="8">
    <source>
        <dbReference type="PROSITE" id="PS50850"/>
    </source>
</evidence>
<sequence length="421" mass="46361">MTIKSRLKIMIFLQFFIWGSWLVTLGSYMINTLGFSGGQVGTIYGASGLASLFMPSLIGIIADRWMKANRLYGICHLIGAIFLLIAAQVSDPTVMFWVMFFNAVVFVPTISLSYTISYIGLEKAGLNTTKEFPAVRVYGTVSFIFAMWLISLGGFELSNMQLYIAAGAGILLALFSLVLPDCPISNDKADKSWTSRLGLDAFVLFKQKKMAVFFLFAMLIGAALQINLAFANPFLHDFGLNPAYEDSLAVKYPSILLSIGQFSEVIFILAIPFFLQKFGIKTVMLLSMAAWTLRFVLLGFGDPTGFGFLLLLASMIVYGVAFDFFNISGSMFVDKEVDRRIRGSAQGLFMTMVNGLGAYLGAVISGQVVDYLTVDGIKDWQSIWLVFGAYTLILGILFAVSFKYKNNPDPVERADEAAQSV</sequence>
<keyword evidence="2" id="KW-0813">Transport</keyword>
<reference evidence="10" key="2">
    <citation type="submission" date="2020-06" db="EMBL/GenBank/DDBJ databases">
        <title>Isolation of Planomicrobium glaciei.</title>
        <authorList>
            <person name="Malisova L."/>
            <person name="Safrankova R."/>
            <person name="Jakubu V."/>
            <person name="Spanelova P."/>
        </authorList>
    </citation>
    <scope>NUCLEOTIDE SEQUENCE [LARGE SCALE GENOMIC DNA]</scope>
    <source>
        <strain evidence="10">NRL-ATB46093</strain>
    </source>
</reference>
<keyword evidence="4 7" id="KW-0812">Transmembrane</keyword>
<dbReference type="SUPFAM" id="SSF103473">
    <property type="entry name" value="MFS general substrate transporter"/>
    <property type="match status" value="1"/>
</dbReference>
<dbReference type="Proteomes" id="UP000509222">
    <property type="component" value="Chromosome"/>
</dbReference>
<feature type="domain" description="Major facilitator superfamily (MFS) profile" evidence="8">
    <location>
        <begin position="209"/>
        <end position="421"/>
    </location>
</feature>
<dbReference type="CDD" id="cd06177">
    <property type="entry name" value="MFS_NHS"/>
    <property type="match status" value="1"/>
</dbReference>
<dbReference type="Gene3D" id="1.20.1250.20">
    <property type="entry name" value="MFS general substrate transporter like domains"/>
    <property type="match status" value="2"/>
</dbReference>
<dbReference type="GO" id="GO:0015212">
    <property type="term" value="F:cytidine transmembrane transporter activity"/>
    <property type="evidence" value="ECO:0007669"/>
    <property type="project" value="TreeGrafter"/>
</dbReference>
<feature type="transmembrane region" description="Helical" evidence="7">
    <location>
        <begin position="42"/>
        <end position="62"/>
    </location>
</feature>
<dbReference type="EMBL" id="CP051177">
    <property type="protein sequence ID" value="QKX50030.1"/>
    <property type="molecule type" value="Genomic_DNA"/>
</dbReference>
<feature type="transmembrane region" description="Helical" evidence="7">
    <location>
        <begin position="255"/>
        <end position="275"/>
    </location>
</feature>
<evidence type="ECO:0000313" key="10">
    <source>
        <dbReference type="Proteomes" id="UP000509222"/>
    </source>
</evidence>
<reference evidence="9 10" key="1">
    <citation type="submission" date="2020-04" db="EMBL/GenBank/DDBJ databases">
        <authorList>
            <person name="Pajer P."/>
            <person name="Broz P."/>
        </authorList>
    </citation>
    <scope>NUCLEOTIDE SEQUENCE [LARGE SCALE GENOMIC DNA]</scope>
    <source>
        <strain evidence="10">NRL-ATB46093</strain>
    </source>
</reference>
<evidence type="ECO:0000256" key="7">
    <source>
        <dbReference type="SAM" id="Phobius"/>
    </source>
</evidence>
<dbReference type="GO" id="GO:0015213">
    <property type="term" value="F:uridine transmembrane transporter activity"/>
    <property type="evidence" value="ECO:0007669"/>
    <property type="project" value="TreeGrafter"/>
</dbReference>
<evidence type="ECO:0000256" key="3">
    <source>
        <dbReference type="ARBA" id="ARBA00022475"/>
    </source>
</evidence>
<feature type="transmembrane region" description="Helical" evidence="7">
    <location>
        <begin position="306"/>
        <end position="327"/>
    </location>
</feature>
<gene>
    <name evidence="9" type="ORF">HF394_05205</name>
</gene>
<keyword evidence="10" id="KW-1185">Reference proteome</keyword>
<evidence type="ECO:0000256" key="6">
    <source>
        <dbReference type="ARBA" id="ARBA00023136"/>
    </source>
</evidence>
<dbReference type="GO" id="GO:0005886">
    <property type="term" value="C:plasma membrane"/>
    <property type="evidence" value="ECO:0007669"/>
    <property type="project" value="UniProtKB-SubCell"/>
</dbReference>
<dbReference type="InterPro" id="IPR036259">
    <property type="entry name" value="MFS_trans_sf"/>
</dbReference>
<dbReference type="RefSeq" id="WP_176294165.1">
    <property type="nucleotide sequence ID" value="NZ_CP051177.1"/>
</dbReference>
<dbReference type="PROSITE" id="PS50850">
    <property type="entry name" value="MFS"/>
    <property type="match status" value="1"/>
</dbReference>
<evidence type="ECO:0000256" key="4">
    <source>
        <dbReference type="ARBA" id="ARBA00022692"/>
    </source>
</evidence>
<protein>
    <submittedName>
        <fullName evidence="9">Nucleoside permease</fullName>
    </submittedName>
</protein>
<proteinExistence type="predicted"/>
<keyword evidence="6 7" id="KW-0472">Membrane</keyword>
<feature type="transmembrane region" description="Helical" evidence="7">
    <location>
        <begin position="71"/>
        <end position="89"/>
    </location>
</feature>
<feature type="transmembrane region" description="Helical" evidence="7">
    <location>
        <begin position="137"/>
        <end position="155"/>
    </location>
</feature>
<dbReference type="Pfam" id="PF03825">
    <property type="entry name" value="Nuc_H_symport"/>
    <property type="match status" value="1"/>
</dbReference>
<comment type="subcellular location">
    <subcellularLocation>
        <location evidence="1">Cell membrane</location>
        <topology evidence="1">Multi-pass membrane protein</topology>
    </subcellularLocation>
</comment>
<keyword evidence="3" id="KW-1003">Cell membrane</keyword>
<dbReference type="AlphaFoldDB" id="A0A7H8Q841"/>
<evidence type="ECO:0000256" key="1">
    <source>
        <dbReference type="ARBA" id="ARBA00004651"/>
    </source>
</evidence>
<name>A0A7H8Q841_9BACL</name>
<dbReference type="FunFam" id="1.20.1250.20:FF:000012">
    <property type="entry name" value="Nucleoside permease NupG"/>
    <property type="match status" value="1"/>
</dbReference>
<dbReference type="InterPro" id="IPR004740">
    <property type="entry name" value="Nuc_H_symport"/>
</dbReference>
<feature type="transmembrane region" description="Helical" evidence="7">
    <location>
        <begin position="348"/>
        <end position="369"/>
    </location>
</feature>
<dbReference type="PANTHER" id="PTHR23522">
    <property type="entry name" value="BLL5896 PROTEIN"/>
    <property type="match status" value="1"/>
</dbReference>
<feature type="transmembrane region" description="Helical" evidence="7">
    <location>
        <begin position="212"/>
        <end position="235"/>
    </location>
</feature>
<dbReference type="InterPro" id="IPR020846">
    <property type="entry name" value="MFS_dom"/>
</dbReference>
<accession>A0A7H8Q841</accession>
<feature type="transmembrane region" description="Helical" evidence="7">
    <location>
        <begin position="12"/>
        <end position="30"/>
    </location>
</feature>
<feature type="transmembrane region" description="Helical" evidence="7">
    <location>
        <begin position="161"/>
        <end position="179"/>
    </location>
</feature>
<dbReference type="PANTHER" id="PTHR23522:SF4">
    <property type="entry name" value="NUCLEOSIDE PERMEASE NUPG-RELATED"/>
    <property type="match status" value="1"/>
</dbReference>
<evidence type="ECO:0000313" key="9">
    <source>
        <dbReference type="EMBL" id="QKX50030.1"/>
    </source>
</evidence>
<evidence type="ECO:0000256" key="5">
    <source>
        <dbReference type="ARBA" id="ARBA00022989"/>
    </source>
</evidence>
<dbReference type="NCBIfam" id="TIGR00889">
    <property type="entry name" value="2A0110"/>
    <property type="match status" value="1"/>
</dbReference>
<organism evidence="9 10">
    <name type="scientific">Planococcus glaciei</name>
    <dbReference type="NCBI Taxonomy" id="459472"/>
    <lineage>
        <taxon>Bacteria</taxon>
        <taxon>Bacillati</taxon>
        <taxon>Bacillota</taxon>
        <taxon>Bacilli</taxon>
        <taxon>Bacillales</taxon>
        <taxon>Caryophanaceae</taxon>
        <taxon>Planococcus</taxon>
    </lineage>
</organism>
<evidence type="ECO:0000256" key="2">
    <source>
        <dbReference type="ARBA" id="ARBA00022448"/>
    </source>
</evidence>
<feature type="transmembrane region" description="Helical" evidence="7">
    <location>
        <begin position="381"/>
        <end position="400"/>
    </location>
</feature>
<feature type="transmembrane region" description="Helical" evidence="7">
    <location>
        <begin position="95"/>
        <end position="116"/>
    </location>
</feature>
<keyword evidence="5 7" id="KW-1133">Transmembrane helix</keyword>